<gene>
    <name evidence="1" type="ORF">QSP1433_LOCUS12523</name>
</gene>
<dbReference type="AlphaFoldDB" id="A0A7S2WMN3"/>
<accession>A0A7S2WMN3</accession>
<proteinExistence type="predicted"/>
<protein>
    <submittedName>
        <fullName evidence="1">Uncharacterized protein</fullName>
    </submittedName>
</protein>
<name>A0A7S2WMN3_9STRA</name>
<dbReference type="EMBL" id="HBHK01019762">
    <property type="protein sequence ID" value="CAD9695511.1"/>
    <property type="molecule type" value="Transcribed_RNA"/>
</dbReference>
<reference evidence="1" key="1">
    <citation type="submission" date="2021-01" db="EMBL/GenBank/DDBJ databases">
        <authorList>
            <person name="Corre E."/>
            <person name="Pelletier E."/>
            <person name="Niang G."/>
            <person name="Scheremetjew M."/>
            <person name="Finn R."/>
            <person name="Kale V."/>
            <person name="Holt S."/>
            <person name="Cochrane G."/>
            <person name="Meng A."/>
            <person name="Brown T."/>
            <person name="Cohen L."/>
        </authorList>
    </citation>
    <scope>NUCLEOTIDE SEQUENCE</scope>
    <source>
        <strain evidence="1">NY070348D</strain>
    </source>
</reference>
<sequence length="102" mass="11577">MFIMLRHDNAFDLVRHGNAFDLVRGLPAYDSVDAALRPYPAATSELCELAIAESGIANFAMIYHLLEHFATIESNSLLIFHCDFLSRFSACNFLHRFRSLLL</sequence>
<evidence type="ECO:0000313" key="1">
    <source>
        <dbReference type="EMBL" id="CAD9695511.1"/>
    </source>
</evidence>
<organism evidence="1">
    <name type="scientific">Mucochytrium quahogii</name>
    <dbReference type="NCBI Taxonomy" id="96639"/>
    <lineage>
        <taxon>Eukaryota</taxon>
        <taxon>Sar</taxon>
        <taxon>Stramenopiles</taxon>
        <taxon>Bigyra</taxon>
        <taxon>Labyrinthulomycetes</taxon>
        <taxon>Thraustochytrida</taxon>
        <taxon>Thraustochytriidae</taxon>
        <taxon>Mucochytrium</taxon>
    </lineage>
</organism>